<feature type="transmembrane region" description="Helical" evidence="7">
    <location>
        <begin position="275"/>
        <end position="293"/>
    </location>
</feature>
<evidence type="ECO:0000256" key="1">
    <source>
        <dbReference type="ARBA" id="ARBA00004651"/>
    </source>
</evidence>
<protein>
    <submittedName>
        <fullName evidence="9">Arabinose ABC transporter permease</fullName>
    </submittedName>
</protein>
<dbReference type="PANTHER" id="PTHR23513:SF11">
    <property type="entry name" value="STAPHYLOFERRIN A TRANSPORTER"/>
    <property type="match status" value="1"/>
</dbReference>
<keyword evidence="5 7" id="KW-1133">Transmembrane helix</keyword>
<keyword evidence="4 7" id="KW-0812">Transmembrane</keyword>
<name>A0A1Y0EJ82_9BURK</name>
<keyword evidence="3" id="KW-1003">Cell membrane</keyword>
<dbReference type="Proteomes" id="UP000196138">
    <property type="component" value="Chromosome"/>
</dbReference>
<feature type="transmembrane region" description="Helical" evidence="7">
    <location>
        <begin position="242"/>
        <end position="263"/>
    </location>
</feature>
<dbReference type="GO" id="GO:0005886">
    <property type="term" value="C:plasma membrane"/>
    <property type="evidence" value="ECO:0007669"/>
    <property type="project" value="UniProtKB-SubCell"/>
</dbReference>
<feature type="transmembrane region" description="Helical" evidence="7">
    <location>
        <begin position="305"/>
        <end position="327"/>
    </location>
</feature>
<evidence type="ECO:0000313" key="10">
    <source>
        <dbReference type="Proteomes" id="UP000196138"/>
    </source>
</evidence>
<dbReference type="AlphaFoldDB" id="A0A1Y0EJ82"/>
<evidence type="ECO:0000256" key="5">
    <source>
        <dbReference type="ARBA" id="ARBA00022989"/>
    </source>
</evidence>
<proteinExistence type="predicted"/>
<dbReference type="Pfam" id="PF05977">
    <property type="entry name" value="MFS_3"/>
    <property type="match status" value="1"/>
</dbReference>
<feature type="transmembrane region" description="Helical" evidence="7">
    <location>
        <begin position="189"/>
        <end position="210"/>
    </location>
</feature>
<gene>
    <name evidence="9" type="ORF">CCO03_01235</name>
</gene>
<keyword evidence="2" id="KW-0813">Transport</keyword>
<feature type="domain" description="Major facilitator superfamily (MFS) profile" evidence="8">
    <location>
        <begin position="30"/>
        <end position="413"/>
    </location>
</feature>
<dbReference type="CDD" id="cd06173">
    <property type="entry name" value="MFS_MefA_like"/>
    <property type="match status" value="1"/>
</dbReference>
<dbReference type="PANTHER" id="PTHR23513">
    <property type="entry name" value="INTEGRAL MEMBRANE EFFLUX PROTEIN-RELATED"/>
    <property type="match status" value="1"/>
</dbReference>
<feature type="transmembrane region" description="Helical" evidence="7">
    <location>
        <begin position="391"/>
        <end position="409"/>
    </location>
</feature>
<dbReference type="KEGG" id="cser:CCO03_01235"/>
<feature type="transmembrane region" description="Helical" evidence="7">
    <location>
        <begin position="35"/>
        <end position="57"/>
    </location>
</feature>
<dbReference type="InterPro" id="IPR020846">
    <property type="entry name" value="MFS_dom"/>
</dbReference>
<dbReference type="OrthoDB" id="9775268at2"/>
<feature type="transmembrane region" description="Helical" evidence="7">
    <location>
        <begin position="96"/>
        <end position="119"/>
    </location>
</feature>
<evidence type="ECO:0000256" key="6">
    <source>
        <dbReference type="ARBA" id="ARBA00023136"/>
    </source>
</evidence>
<dbReference type="Gene3D" id="1.20.1250.20">
    <property type="entry name" value="MFS general substrate transporter like domains"/>
    <property type="match status" value="1"/>
</dbReference>
<keyword evidence="10" id="KW-1185">Reference proteome</keyword>
<dbReference type="EMBL" id="CP021455">
    <property type="protein sequence ID" value="ARU03488.1"/>
    <property type="molecule type" value="Genomic_DNA"/>
</dbReference>
<feature type="transmembrane region" description="Helical" evidence="7">
    <location>
        <begin position="63"/>
        <end position="84"/>
    </location>
</feature>
<reference evidence="9 10" key="1">
    <citation type="submission" date="2017-05" db="EMBL/GenBank/DDBJ databases">
        <authorList>
            <person name="Song R."/>
            <person name="Chenine A.L."/>
            <person name="Ruprecht R.M."/>
        </authorList>
    </citation>
    <scope>NUCLEOTIDE SEQUENCE [LARGE SCALE GENOMIC DNA]</scope>
    <source>
        <strain evidence="9 10">DSM 26136</strain>
    </source>
</reference>
<accession>A0A1Y0EJ82</accession>
<sequence>MPDTQAPTPRPAPVAPTEDKRAWGPIRIPMFRMLWTTWLVANICMWMNDVAAAWLMTSLTSKPIWVALVQTASTLPMFLLGLPSGALADMLNRKHYFLFTQVWVAVVGVCLAVVVGVGWASPMVLLMLTFANGIGLAMRWPVFSAVVPELVPRTSLPAAMALNGVATNASRIVGPLLAGALIASLGSEWVFALNAVLSIAAAVVLLRWPYVYTPSPLGREPLVGAMRVGLQYVSQSRHLKGVLLRTASFFFCSTGLLALLPLVAKGLHGGNANTFTILLAAMGAGAIFITLYLPRIRQRLSGDRLLLAGTAVLAVAMLTVAAARNVWLATPAMLLAGAAWIATANAMAVQMQIGLPDWVRARGMSMFQMAIMGASALGAAVWGQVATWSDVPTSVAVAAIAVIVTLFCATRVAPEQGMLDDLTPAAHYPTADSVVEPPTRGHVIAMVDFQIDPAHAAEFLRLMEESRASRLRHGAVSWRLMHDVTNPGRFVEVIEDASWADHLRRGTRVTASDVALRNKKLAFHILPEPPLVSRFVVEPPGRHA</sequence>
<dbReference type="SUPFAM" id="SSF103473">
    <property type="entry name" value="MFS general substrate transporter"/>
    <property type="match status" value="1"/>
</dbReference>
<feature type="transmembrane region" description="Helical" evidence="7">
    <location>
        <begin position="333"/>
        <end position="355"/>
    </location>
</feature>
<feature type="transmembrane region" description="Helical" evidence="7">
    <location>
        <begin position="367"/>
        <end position="385"/>
    </location>
</feature>
<keyword evidence="6 7" id="KW-0472">Membrane</keyword>
<dbReference type="RefSeq" id="WP_087276166.1">
    <property type="nucleotide sequence ID" value="NZ_CP021455.1"/>
</dbReference>
<organism evidence="9 10">
    <name type="scientific">Comamonas serinivorans</name>
    <dbReference type="NCBI Taxonomy" id="1082851"/>
    <lineage>
        <taxon>Bacteria</taxon>
        <taxon>Pseudomonadati</taxon>
        <taxon>Pseudomonadota</taxon>
        <taxon>Betaproteobacteria</taxon>
        <taxon>Burkholderiales</taxon>
        <taxon>Comamonadaceae</taxon>
        <taxon>Comamonas</taxon>
    </lineage>
</organism>
<evidence type="ECO:0000256" key="4">
    <source>
        <dbReference type="ARBA" id="ARBA00022692"/>
    </source>
</evidence>
<dbReference type="PROSITE" id="PS50850">
    <property type="entry name" value="MFS"/>
    <property type="match status" value="1"/>
</dbReference>
<comment type="subcellular location">
    <subcellularLocation>
        <location evidence="1">Cell membrane</location>
        <topology evidence="1">Multi-pass membrane protein</topology>
    </subcellularLocation>
</comment>
<dbReference type="GO" id="GO:0022857">
    <property type="term" value="F:transmembrane transporter activity"/>
    <property type="evidence" value="ECO:0007669"/>
    <property type="project" value="InterPro"/>
</dbReference>
<evidence type="ECO:0000259" key="8">
    <source>
        <dbReference type="PROSITE" id="PS50850"/>
    </source>
</evidence>
<evidence type="ECO:0000256" key="3">
    <source>
        <dbReference type="ARBA" id="ARBA00022475"/>
    </source>
</evidence>
<dbReference type="InterPro" id="IPR010290">
    <property type="entry name" value="TM_effector"/>
</dbReference>
<evidence type="ECO:0000313" key="9">
    <source>
        <dbReference type="EMBL" id="ARU03488.1"/>
    </source>
</evidence>
<evidence type="ECO:0000256" key="2">
    <source>
        <dbReference type="ARBA" id="ARBA00022448"/>
    </source>
</evidence>
<dbReference type="InterPro" id="IPR036259">
    <property type="entry name" value="MFS_trans_sf"/>
</dbReference>
<evidence type="ECO:0000256" key="7">
    <source>
        <dbReference type="SAM" id="Phobius"/>
    </source>
</evidence>